<evidence type="ECO:0000313" key="15">
    <source>
        <dbReference type="EMBL" id="MBA4653852.1"/>
    </source>
</evidence>
<dbReference type="GO" id="GO:0005730">
    <property type="term" value="C:nucleolus"/>
    <property type="evidence" value="ECO:0007669"/>
    <property type="project" value="UniProtKB-SubCell"/>
</dbReference>
<evidence type="ECO:0000256" key="6">
    <source>
        <dbReference type="ARBA" id="ARBA00022603"/>
    </source>
</evidence>
<feature type="compositionally biased region" description="Basic residues" evidence="14">
    <location>
        <begin position="1"/>
        <end position="22"/>
    </location>
</feature>
<reference evidence="15" key="1">
    <citation type="journal article" date="2013" name="J. Plant Res.">
        <title>Effect of fungi and light on seed germination of three Opuntia species from semiarid lands of central Mexico.</title>
        <authorList>
            <person name="Delgado-Sanchez P."/>
            <person name="Jimenez-Bremont J.F."/>
            <person name="Guerrero-Gonzalez Mde L."/>
            <person name="Flores J."/>
        </authorList>
    </citation>
    <scope>NUCLEOTIDE SEQUENCE</scope>
    <source>
        <tissue evidence="15">Cladode</tissue>
    </source>
</reference>
<evidence type="ECO:0000256" key="13">
    <source>
        <dbReference type="RuleBase" id="RU365074"/>
    </source>
</evidence>
<evidence type="ECO:0000256" key="3">
    <source>
        <dbReference type="ARBA" id="ARBA00020203"/>
    </source>
</evidence>
<dbReference type="Gene3D" id="1.10.10.2150">
    <property type="entry name" value="Ribosomal RNA-processing protein 8, N-terminal domain"/>
    <property type="match status" value="1"/>
</dbReference>
<evidence type="ECO:0000256" key="12">
    <source>
        <dbReference type="ARBA" id="ARBA00023242"/>
    </source>
</evidence>
<evidence type="ECO:0000256" key="10">
    <source>
        <dbReference type="ARBA" id="ARBA00023015"/>
    </source>
</evidence>
<keyword evidence="8 13" id="KW-0949">S-adenosyl-L-methionine</keyword>
<comment type="similarity">
    <text evidence="2 13">Belongs to the methyltransferase superfamily. RRP8 family.</text>
</comment>
<evidence type="ECO:0000256" key="14">
    <source>
        <dbReference type="SAM" id="MobiDB-lite"/>
    </source>
</evidence>
<keyword evidence="6 13" id="KW-0489">Methyltransferase</keyword>
<evidence type="ECO:0000256" key="9">
    <source>
        <dbReference type="ARBA" id="ARBA00022853"/>
    </source>
</evidence>
<dbReference type="SUPFAM" id="SSF53335">
    <property type="entry name" value="S-adenosyl-L-methionine-dependent methyltransferases"/>
    <property type="match status" value="1"/>
</dbReference>
<dbReference type="PANTHER" id="PTHR12787">
    <property type="entry name" value="RIBOSOMAL RNA-PROCESSING PROTEIN 8"/>
    <property type="match status" value="1"/>
</dbReference>
<dbReference type="CDD" id="cd02440">
    <property type="entry name" value="AdoMet_MTases"/>
    <property type="match status" value="1"/>
</dbReference>
<accession>A0A7C8ZX22</accession>
<dbReference type="GO" id="GO:0032259">
    <property type="term" value="P:methylation"/>
    <property type="evidence" value="ECO:0007669"/>
    <property type="project" value="UniProtKB-KW"/>
</dbReference>
<dbReference type="InterPro" id="IPR029063">
    <property type="entry name" value="SAM-dependent_MTases_sf"/>
</dbReference>
<dbReference type="Gene3D" id="3.40.50.150">
    <property type="entry name" value="Vaccinia Virus protein VP39"/>
    <property type="match status" value="1"/>
</dbReference>
<dbReference type="PANTHER" id="PTHR12787:SF0">
    <property type="entry name" value="RIBOSOMAL RNA-PROCESSING PROTEIN 8"/>
    <property type="match status" value="1"/>
</dbReference>
<sequence length="281" mass="31771">MEVESRKRKRRGGRGKNHKKFQNKAAASSEPLTPKKQSNPDKTSESSLSKPNNKSSNFLDKMKARLTGGHFRMINEKLYTCTGNEALKYFRENPSLFNLYHTGYQEQMSHWPELPVNVIIRWLKDHSPALVVADFGCGDARLAKSVKNKVYSIDLVSSDPSVIACDMSKTPLDSSSVDVAVFCLSLMGTNFPSYVQEAHRVLKPSGWLLIAEVKSRFDPNTGGADPNKFSKAICGLGFTSVSKDFSNKMFIMLYFKKKDKRQSDAKDIEWPELKPCLYKRR</sequence>
<reference evidence="15" key="2">
    <citation type="submission" date="2020-07" db="EMBL/GenBank/DDBJ databases">
        <authorList>
            <person name="Vera ALvarez R."/>
            <person name="Arias-Moreno D.M."/>
            <person name="Jimenez-Jacinto V."/>
            <person name="Jimenez-Bremont J.F."/>
            <person name="Swaminathan K."/>
            <person name="Moose S.P."/>
            <person name="Guerrero-Gonzalez M.L."/>
            <person name="Marino-Ramirez L."/>
            <person name="Landsman D."/>
            <person name="Rodriguez-Kessler M."/>
            <person name="Delgado-Sanchez P."/>
        </authorList>
    </citation>
    <scope>NUCLEOTIDE SEQUENCE</scope>
    <source>
        <tissue evidence="15">Cladode</tissue>
    </source>
</reference>
<dbReference type="InterPro" id="IPR042036">
    <property type="entry name" value="RRP8_N"/>
</dbReference>
<evidence type="ECO:0000256" key="5">
    <source>
        <dbReference type="ARBA" id="ARBA00022552"/>
    </source>
</evidence>
<keyword evidence="7 13" id="KW-0808">Transferase</keyword>
<dbReference type="GO" id="GO:0008168">
    <property type="term" value="F:methyltransferase activity"/>
    <property type="evidence" value="ECO:0007669"/>
    <property type="project" value="UniProtKB-KW"/>
</dbReference>
<dbReference type="Pfam" id="PF05148">
    <property type="entry name" value="Methyltransf_8"/>
    <property type="match status" value="1"/>
</dbReference>
<evidence type="ECO:0000256" key="11">
    <source>
        <dbReference type="ARBA" id="ARBA00023163"/>
    </source>
</evidence>
<keyword evidence="9" id="KW-0156">Chromatin regulator</keyword>
<keyword evidence="11" id="KW-0804">Transcription</keyword>
<dbReference type="GO" id="GO:0006325">
    <property type="term" value="P:chromatin organization"/>
    <property type="evidence" value="ECO:0007669"/>
    <property type="project" value="UniProtKB-KW"/>
</dbReference>
<evidence type="ECO:0000256" key="7">
    <source>
        <dbReference type="ARBA" id="ARBA00022679"/>
    </source>
</evidence>
<comment type="function">
    <text evidence="13">Probable methyltransferase required to silence rDNA.</text>
</comment>
<keyword evidence="5 13" id="KW-0698">rRNA processing</keyword>
<name>A0A7C8ZX22_OPUST</name>
<keyword evidence="10" id="KW-0805">Transcription regulation</keyword>
<evidence type="ECO:0000256" key="1">
    <source>
        <dbReference type="ARBA" id="ARBA00004604"/>
    </source>
</evidence>
<dbReference type="FunFam" id="3.40.50.150:FF:000068">
    <property type="entry name" value="Ribosomal RNA-processing protein 8"/>
    <property type="match status" value="1"/>
</dbReference>
<evidence type="ECO:0000256" key="4">
    <source>
        <dbReference type="ARBA" id="ARBA00022491"/>
    </source>
</evidence>
<proteinExistence type="inferred from homology"/>
<dbReference type="InterPro" id="IPR007823">
    <property type="entry name" value="RRP8"/>
</dbReference>
<feature type="region of interest" description="Disordered" evidence="14">
    <location>
        <begin position="1"/>
        <end position="59"/>
    </location>
</feature>
<organism evidence="15">
    <name type="scientific">Opuntia streptacantha</name>
    <name type="common">Prickly pear cactus</name>
    <name type="synonym">Opuntia cardona</name>
    <dbReference type="NCBI Taxonomy" id="393608"/>
    <lineage>
        <taxon>Eukaryota</taxon>
        <taxon>Viridiplantae</taxon>
        <taxon>Streptophyta</taxon>
        <taxon>Embryophyta</taxon>
        <taxon>Tracheophyta</taxon>
        <taxon>Spermatophyta</taxon>
        <taxon>Magnoliopsida</taxon>
        <taxon>eudicotyledons</taxon>
        <taxon>Gunneridae</taxon>
        <taxon>Pentapetalae</taxon>
        <taxon>Caryophyllales</taxon>
        <taxon>Cactineae</taxon>
        <taxon>Cactaceae</taxon>
        <taxon>Opuntioideae</taxon>
        <taxon>Opuntia</taxon>
    </lineage>
</organism>
<dbReference type="EMBL" id="GISG01181075">
    <property type="protein sequence ID" value="MBA4653852.1"/>
    <property type="molecule type" value="Transcribed_RNA"/>
</dbReference>
<protein>
    <recommendedName>
        <fullName evidence="3 13">Ribosomal RNA-processing protein 8</fullName>
        <ecNumber evidence="13">2.1.1.-</ecNumber>
    </recommendedName>
</protein>
<feature type="compositionally biased region" description="Low complexity" evidence="14">
    <location>
        <begin position="45"/>
        <end position="57"/>
    </location>
</feature>
<keyword evidence="12 13" id="KW-0539">Nucleus</keyword>
<dbReference type="FunFam" id="1.10.10.2150:FF:000001">
    <property type="entry name" value="Ribosomal RNA-processing protein 8"/>
    <property type="match status" value="1"/>
</dbReference>
<comment type="subcellular location">
    <subcellularLocation>
        <location evidence="1 13">Nucleus</location>
        <location evidence="1 13">Nucleolus</location>
    </subcellularLocation>
</comment>
<dbReference type="EC" id="2.1.1.-" evidence="13"/>
<dbReference type="GO" id="GO:0006364">
    <property type="term" value="P:rRNA processing"/>
    <property type="evidence" value="ECO:0007669"/>
    <property type="project" value="UniProtKB-UniRule"/>
</dbReference>
<keyword evidence="4" id="KW-0678">Repressor</keyword>
<evidence type="ECO:0000256" key="2">
    <source>
        <dbReference type="ARBA" id="ARBA00006301"/>
    </source>
</evidence>
<dbReference type="AlphaFoldDB" id="A0A7C8ZX22"/>
<evidence type="ECO:0000256" key="8">
    <source>
        <dbReference type="ARBA" id="ARBA00022691"/>
    </source>
</evidence>